<accession>A0A1G8P313</accession>
<reference evidence="1 2" key="1">
    <citation type="submission" date="2016-10" db="EMBL/GenBank/DDBJ databases">
        <authorList>
            <person name="de Groot N.N."/>
        </authorList>
    </citation>
    <scope>NUCLEOTIDE SEQUENCE [LARGE SCALE GENOMIC DNA]</scope>
    <source>
        <strain evidence="1 2">DSM 25294</strain>
    </source>
</reference>
<dbReference type="EMBL" id="FNEK01000008">
    <property type="protein sequence ID" value="SDI86901.1"/>
    <property type="molecule type" value="Genomic_DNA"/>
</dbReference>
<proteinExistence type="predicted"/>
<dbReference type="STRING" id="571298.SAMN04488026_100857"/>
<protein>
    <submittedName>
        <fullName evidence="1">Uncharacterized protein</fullName>
    </submittedName>
</protein>
<evidence type="ECO:0000313" key="1">
    <source>
        <dbReference type="EMBL" id="SDI86901.1"/>
    </source>
</evidence>
<organism evidence="1 2">
    <name type="scientific">Aliiruegeria lutimaris</name>
    <dbReference type="NCBI Taxonomy" id="571298"/>
    <lineage>
        <taxon>Bacteria</taxon>
        <taxon>Pseudomonadati</taxon>
        <taxon>Pseudomonadota</taxon>
        <taxon>Alphaproteobacteria</taxon>
        <taxon>Rhodobacterales</taxon>
        <taxon>Roseobacteraceae</taxon>
        <taxon>Aliiruegeria</taxon>
    </lineage>
</organism>
<keyword evidence="2" id="KW-1185">Reference proteome</keyword>
<dbReference type="OrthoDB" id="7874860at2"/>
<dbReference type="RefSeq" id="WP_093151360.1">
    <property type="nucleotide sequence ID" value="NZ_FNEK01000008.1"/>
</dbReference>
<gene>
    <name evidence="1" type="ORF">SAMN04488026_100857</name>
</gene>
<dbReference type="AlphaFoldDB" id="A0A1G8P313"/>
<evidence type="ECO:0000313" key="2">
    <source>
        <dbReference type="Proteomes" id="UP000199382"/>
    </source>
</evidence>
<sequence>MLNVITLAIIAISISLAAIALIREQRGNSSHGRAKSQSGRSVTFDPNAAQPAILSGFDLCSNALLLQLPAEQVAALVPTDFATRPITDGTGQDILYRNRVLLRLPHVSANRHVELHIEALAV</sequence>
<name>A0A1G8P313_9RHOB</name>
<dbReference type="Proteomes" id="UP000199382">
    <property type="component" value="Unassembled WGS sequence"/>
</dbReference>